<feature type="transmembrane region" description="Helical" evidence="7">
    <location>
        <begin position="376"/>
        <end position="394"/>
    </location>
</feature>
<accession>A0A0N1NVI1</accession>
<dbReference type="OrthoDB" id="6730379at2759"/>
<evidence type="ECO:0000256" key="1">
    <source>
        <dbReference type="ARBA" id="ARBA00004141"/>
    </source>
</evidence>
<dbReference type="GO" id="GO:0022857">
    <property type="term" value="F:transmembrane transporter activity"/>
    <property type="evidence" value="ECO:0007669"/>
    <property type="project" value="InterPro"/>
</dbReference>
<feature type="transmembrane region" description="Helical" evidence="7">
    <location>
        <begin position="242"/>
        <end position="262"/>
    </location>
</feature>
<keyword evidence="2" id="KW-0813">Transport</keyword>
<feature type="transmembrane region" description="Helical" evidence="7">
    <location>
        <begin position="180"/>
        <end position="202"/>
    </location>
</feature>
<comment type="caution">
    <text evidence="8">The sequence shown here is derived from an EMBL/GenBank/DDBJ whole genome shotgun (WGS) entry which is preliminary data.</text>
</comment>
<evidence type="ECO:0000313" key="8">
    <source>
        <dbReference type="EMBL" id="KPI34386.1"/>
    </source>
</evidence>
<dbReference type="InterPro" id="IPR011701">
    <property type="entry name" value="MFS"/>
</dbReference>
<feature type="transmembrane region" description="Helical" evidence="7">
    <location>
        <begin position="151"/>
        <end position="168"/>
    </location>
</feature>
<dbReference type="Gene3D" id="1.20.1250.20">
    <property type="entry name" value="MFS general substrate transporter like domains"/>
    <property type="match status" value="2"/>
</dbReference>
<dbReference type="PANTHER" id="PTHR43791">
    <property type="entry name" value="PERMEASE-RELATED"/>
    <property type="match status" value="1"/>
</dbReference>
<feature type="transmembrane region" description="Helical" evidence="7">
    <location>
        <begin position="469"/>
        <end position="490"/>
    </location>
</feature>
<evidence type="ECO:0000256" key="7">
    <source>
        <dbReference type="SAM" id="Phobius"/>
    </source>
</evidence>
<evidence type="ECO:0000256" key="2">
    <source>
        <dbReference type="ARBA" id="ARBA00022448"/>
    </source>
</evidence>
<feature type="transmembrane region" description="Helical" evidence="7">
    <location>
        <begin position="436"/>
        <end position="457"/>
    </location>
</feature>
<name>A0A0N1NVI1_9EURO</name>
<protein>
    <submittedName>
        <fullName evidence="8">Putative transporter</fullName>
    </submittedName>
</protein>
<keyword evidence="9" id="KW-1185">Reference proteome</keyword>
<gene>
    <name evidence="8" type="ORF">AB675_3230</name>
</gene>
<dbReference type="PANTHER" id="PTHR43791:SF81">
    <property type="entry name" value="TRANSPORTER, PUTATIVE (AFU_ORTHOLOGUE AFUA_7G01190)-RELATED"/>
    <property type="match status" value="1"/>
</dbReference>
<reference evidence="8 9" key="1">
    <citation type="submission" date="2015-06" db="EMBL/GenBank/DDBJ databases">
        <title>Draft genome of the ant-associated black yeast Phialophora attae CBS 131958.</title>
        <authorList>
            <person name="Moreno L.F."/>
            <person name="Stielow B.J."/>
            <person name="de Hoog S."/>
            <person name="Vicente V.A."/>
            <person name="Weiss V.A."/>
            <person name="de Vries M."/>
            <person name="Cruz L.M."/>
            <person name="Souza E.M."/>
        </authorList>
    </citation>
    <scope>NUCLEOTIDE SEQUENCE [LARGE SCALE GENOMIC DNA]</scope>
    <source>
        <strain evidence="8 9">CBS 131958</strain>
    </source>
</reference>
<feature type="transmembrane region" description="Helical" evidence="7">
    <location>
        <begin position="211"/>
        <end position="230"/>
    </location>
</feature>
<evidence type="ECO:0000256" key="3">
    <source>
        <dbReference type="ARBA" id="ARBA00022692"/>
    </source>
</evidence>
<dbReference type="Proteomes" id="UP000038010">
    <property type="component" value="Unassembled WGS sequence"/>
</dbReference>
<proteinExistence type="predicted"/>
<feature type="region of interest" description="Disordered" evidence="6">
    <location>
        <begin position="499"/>
        <end position="526"/>
    </location>
</feature>
<dbReference type="SUPFAM" id="SSF103473">
    <property type="entry name" value="MFS general substrate transporter"/>
    <property type="match status" value="1"/>
</dbReference>
<dbReference type="GO" id="GO:0016020">
    <property type="term" value="C:membrane"/>
    <property type="evidence" value="ECO:0007669"/>
    <property type="project" value="UniProtKB-SubCell"/>
</dbReference>
<keyword evidence="4 7" id="KW-1133">Transmembrane helix</keyword>
<organism evidence="8 9">
    <name type="scientific">Cyphellophora attinorum</name>
    <dbReference type="NCBI Taxonomy" id="1664694"/>
    <lineage>
        <taxon>Eukaryota</taxon>
        <taxon>Fungi</taxon>
        <taxon>Dikarya</taxon>
        <taxon>Ascomycota</taxon>
        <taxon>Pezizomycotina</taxon>
        <taxon>Eurotiomycetes</taxon>
        <taxon>Chaetothyriomycetidae</taxon>
        <taxon>Chaetothyriales</taxon>
        <taxon>Cyphellophoraceae</taxon>
        <taxon>Cyphellophora</taxon>
    </lineage>
</organism>
<dbReference type="GeneID" id="28735142"/>
<comment type="subcellular location">
    <subcellularLocation>
        <location evidence="1">Membrane</location>
        <topology evidence="1">Multi-pass membrane protein</topology>
    </subcellularLocation>
</comment>
<feature type="region of interest" description="Disordered" evidence="6">
    <location>
        <begin position="1"/>
        <end position="26"/>
    </location>
</feature>
<dbReference type="AlphaFoldDB" id="A0A0N1NVI1"/>
<dbReference type="VEuPathDB" id="FungiDB:AB675_3230"/>
<evidence type="ECO:0000256" key="4">
    <source>
        <dbReference type="ARBA" id="ARBA00022989"/>
    </source>
</evidence>
<dbReference type="EMBL" id="LFJN01000062">
    <property type="protein sequence ID" value="KPI34386.1"/>
    <property type="molecule type" value="Genomic_DNA"/>
</dbReference>
<feature type="transmembrane region" description="Helical" evidence="7">
    <location>
        <begin position="406"/>
        <end position="424"/>
    </location>
</feature>
<dbReference type="InterPro" id="IPR036259">
    <property type="entry name" value="MFS_trans_sf"/>
</dbReference>
<dbReference type="RefSeq" id="XP_017994349.1">
    <property type="nucleotide sequence ID" value="XM_018143262.1"/>
</dbReference>
<evidence type="ECO:0000256" key="5">
    <source>
        <dbReference type="ARBA" id="ARBA00023136"/>
    </source>
</evidence>
<keyword evidence="3 7" id="KW-0812">Transmembrane</keyword>
<keyword evidence="5 7" id="KW-0472">Membrane</keyword>
<evidence type="ECO:0000313" key="9">
    <source>
        <dbReference type="Proteomes" id="UP000038010"/>
    </source>
</evidence>
<sequence length="543" mass="59761">MSPHEKPEAIGAKDQATSSTKLASAMDDSSELKATIETSAGTVTDLDEAGIFLQQHNYTQAYLAELLQDADLNKRLVRKVDRTLMPLLCGTFFLQFIDKQALSYSAVFDLFPSTGITQTEYSWLASIFYMAYLVAEWPSSYLAQRFNTSRVIAGFVTIWGCIMLLTVASHNFTGMAICRFFLGCFESVITPAFMMIVGMWYVKEQQPARAGIFYCFNGFGSAVGGLLFYGTGYSTTLAVWRTIYIICGGLTVVWGIVLFAFLPANIMSARQFTTEEKALLIARVQANRTGVYNRKIKVSHIIEALTDLQVWLLFLFVFANEVINGGISNFGKLIIKNVVKGDSLRTTAYGIPQGAFQVAWVFSGPYLASKIKNSRTVIMCLYLVPTIVGTTLLYKLPRTNVPGCLVSYYIIGSFVASLVLALQLPASNLGGYTKRVTGTAVVFLAYCAGNIVGPHAFLASEAPIYETGVRTVIGCSVAQFVLAVALRILLVSRNKRRDREAGERQAEGDEAGMGQNQGQGGVSESEVLDDLTDFQNRRFRYTY</sequence>
<evidence type="ECO:0000256" key="6">
    <source>
        <dbReference type="SAM" id="MobiDB-lite"/>
    </source>
</evidence>
<dbReference type="Pfam" id="PF07690">
    <property type="entry name" value="MFS_1"/>
    <property type="match status" value="1"/>
</dbReference>